<dbReference type="Gene3D" id="1.10.10.10">
    <property type="entry name" value="Winged helix-like DNA-binding domain superfamily/Winged helix DNA-binding domain"/>
    <property type="match status" value="1"/>
</dbReference>
<dbReference type="Pfam" id="PF13545">
    <property type="entry name" value="HTH_Crp_2"/>
    <property type="match status" value="1"/>
</dbReference>
<keyword evidence="8" id="KW-1185">Reference proteome</keyword>
<dbReference type="STRING" id="1508404.JMA_36320"/>
<dbReference type="BioCyc" id="JESP1508404:G14D9-12913-MONOMER"/>
<reference evidence="7 8" key="1">
    <citation type="submission" date="2014-08" db="EMBL/GenBank/DDBJ databases">
        <title>Complete genome of a marine bacteria Jeotgalibacillus malaysiensis.</title>
        <authorList>
            <person name="Yaakop A.S."/>
            <person name="Chan K.-G."/>
            <person name="Goh K.M."/>
        </authorList>
    </citation>
    <scope>NUCLEOTIDE SEQUENCE [LARGE SCALE GENOMIC DNA]</scope>
    <source>
        <strain evidence="7 8">D5</strain>
    </source>
</reference>
<evidence type="ECO:0000259" key="6">
    <source>
        <dbReference type="PROSITE" id="PS51063"/>
    </source>
</evidence>
<evidence type="ECO:0000259" key="5">
    <source>
        <dbReference type="PROSITE" id="PS50042"/>
    </source>
</evidence>
<accession>A0A0B5AY83</accession>
<dbReference type="InterPro" id="IPR000595">
    <property type="entry name" value="cNMP-bd_dom"/>
</dbReference>
<dbReference type="InterPro" id="IPR036390">
    <property type="entry name" value="WH_DNA-bd_sf"/>
</dbReference>
<feature type="domain" description="HTH crp-type" evidence="6">
    <location>
        <begin position="139"/>
        <end position="212"/>
    </location>
</feature>
<protein>
    <recommendedName>
        <fullName evidence="9">Crp/Fnr family transcriptional regulator</fullName>
    </recommendedName>
</protein>
<proteinExistence type="predicted"/>
<keyword evidence="1" id="KW-0805">Transcription regulation</keyword>
<dbReference type="AlphaFoldDB" id="A0A0B5AY83"/>
<evidence type="ECO:0000313" key="7">
    <source>
        <dbReference type="EMBL" id="AJD92949.1"/>
    </source>
</evidence>
<dbReference type="KEGG" id="jeo:JMA_36320"/>
<dbReference type="EMBL" id="CP009416">
    <property type="protein sequence ID" value="AJD92949.1"/>
    <property type="molecule type" value="Genomic_DNA"/>
</dbReference>
<dbReference type="GO" id="GO:0003677">
    <property type="term" value="F:DNA binding"/>
    <property type="evidence" value="ECO:0007669"/>
    <property type="project" value="UniProtKB-KW"/>
</dbReference>
<dbReference type="PANTHER" id="PTHR24567">
    <property type="entry name" value="CRP FAMILY TRANSCRIPTIONAL REGULATORY PROTEIN"/>
    <property type="match status" value="1"/>
</dbReference>
<dbReference type="PRINTS" id="PR00034">
    <property type="entry name" value="HTHCRP"/>
</dbReference>
<sequence length="231" mass="26686">MYAETETIPEDLKELLSLPHHVKTFAKDRYLFRESDKIEHLFFITKGKVQLSKMNSDGRELTLRICGQNQLLGEVYLYADDATYMLDAKVKEDVECYLYPIHELEGEFNQNPKLAAAFMKWMCLNQRKTQTRFRDLLLHGKKGALYSTLIRLSNSYGIQKSEGLLIDVSLTNQDLANFCGMAREVANRMLSELKKQEIISVCDGKILIRDLAYLKDEIQCENCPLTLCRID</sequence>
<organism evidence="7 8">
    <name type="scientific">Jeotgalibacillus malaysiensis</name>
    <dbReference type="NCBI Taxonomy" id="1508404"/>
    <lineage>
        <taxon>Bacteria</taxon>
        <taxon>Bacillati</taxon>
        <taxon>Bacillota</taxon>
        <taxon>Bacilli</taxon>
        <taxon>Bacillales</taxon>
        <taxon>Caryophanaceae</taxon>
        <taxon>Jeotgalibacillus</taxon>
    </lineage>
</organism>
<name>A0A0B5AY83_9BACL</name>
<dbReference type="HOGENOM" id="CLU_075053_3_2_9"/>
<evidence type="ECO:0000256" key="4">
    <source>
        <dbReference type="ARBA" id="ARBA00023163"/>
    </source>
</evidence>
<keyword evidence="4" id="KW-0804">Transcription</keyword>
<evidence type="ECO:0000313" key="8">
    <source>
        <dbReference type="Proteomes" id="UP000031449"/>
    </source>
</evidence>
<dbReference type="PANTHER" id="PTHR24567:SF74">
    <property type="entry name" value="HTH-TYPE TRANSCRIPTIONAL REGULATOR ARCR"/>
    <property type="match status" value="1"/>
</dbReference>
<dbReference type="PROSITE" id="PS51063">
    <property type="entry name" value="HTH_CRP_2"/>
    <property type="match status" value="1"/>
</dbReference>
<dbReference type="InterPro" id="IPR018490">
    <property type="entry name" value="cNMP-bd_dom_sf"/>
</dbReference>
<keyword evidence="2" id="KW-0238">DNA-binding</keyword>
<evidence type="ECO:0008006" key="9">
    <source>
        <dbReference type="Google" id="ProtNLM"/>
    </source>
</evidence>
<dbReference type="SUPFAM" id="SSF51206">
    <property type="entry name" value="cAMP-binding domain-like"/>
    <property type="match status" value="1"/>
</dbReference>
<keyword evidence="3" id="KW-0010">Activator</keyword>
<dbReference type="Gene3D" id="2.60.120.10">
    <property type="entry name" value="Jelly Rolls"/>
    <property type="match status" value="1"/>
</dbReference>
<gene>
    <name evidence="7" type="ORF">JMA_36320</name>
</gene>
<dbReference type="CDD" id="cd00038">
    <property type="entry name" value="CAP_ED"/>
    <property type="match status" value="1"/>
</dbReference>
<evidence type="ECO:0000256" key="2">
    <source>
        <dbReference type="ARBA" id="ARBA00023125"/>
    </source>
</evidence>
<evidence type="ECO:0000256" key="3">
    <source>
        <dbReference type="ARBA" id="ARBA00023159"/>
    </source>
</evidence>
<dbReference type="Proteomes" id="UP000031449">
    <property type="component" value="Chromosome"/>
</dbReference>
<dbReference type="GO" id="GO:0003700">
    <property type="term" value="F:DNA-binding transcription factor activity"/>
    <property type="evidence" value="ECO:0007669"/>
    <property type="project" value="TreeGrafter"/>
</dbReference>
<dbReference type="InterPro" id="IPR036388">
    <property type="entry name" value="WH-like_DNA-bd_sf"/>
</dbReference>
<dbReference type="PROSITE" id="PS50042">
    <property type="entry name" value="CNMP_BINDING_3"/>
    <property type="match status" value="1"/>
</dbReference>
<dbReference type="InterPro" id="IPR012318">
    <property type="entry name" value="HTH_CRP"/>
</dbReference>
<dbReference type="GO" id="GO:0005829">
    <property type="term" value="C:cytosol"/>
    <property type="evidence" value="ECO:0007669"/>
    <property type="project" value="TreeGrafter"/>
</dbReference>
<dbReference type="OrthoDB" id="9810708at2"/>
<dbReference type="SUPFAM" id="SSF46785">
    <property type="entry name" value="Winged helix' DNA-binding domain"/>
    <property type="match status" value="1"/>
</dbReference>
<dbReference type="InterPro" id="IPR050397">
    <property type="entry name" value="Env_Response_Regulators"/>
</dbReference>
<feature type="domain" description="Cyclic nucleotide-binding" evidence="5">
    <location>
        <begin position="23"/>
        <end position="97"/>
    </location>
</feature>
<dbReference type="SMART" id="SM00419">
    <property type="entry name" value="HTH_CRP"/>
    <property type="match status" value="1"/>
</dbReference>
<dbReference type="SMART" id="SM00100">
    <property type="entry name" value="cNMP"/>
    <property type="match status" value="1"/>
</dbReference>
<evidence type="ECO:0000256" key="1">
    <source>
        <dbReference type="ARBA" id="ARBA00023015"/>
    </source>
</evidence>
<dbReference type="InterPro" id="IPR014710">
    <property type="entry name" value="RmlC-like_jellyroll"/>
</dbReference>
<dbReference type="Pfam" id="PF00027">
    <property type="entry name" value="cNMP_binding"/>
    <property type="match status" value="1"/>
</dbReference>
<dbReference type="CDD" id="cd00092">
    <property type="entry name" value="HTH_CRP"/>
    <property type="match status" value="1"/>
</dbReference>